<protein>
    <submittedName>
        <fullName evidence="2">Uncharacterized protein</fullName>
    </submittedName>
</protein>
<comment type="caution">
    <text evidence="2">The sequence shown here is derived from an EMBL/GenBank/DDBJ whole genome shotgun (WGS) entry which is preliminary data.</text>
</comment>
<dbReference type="EMBL" id="JAFIMR010000003">
    <property type="protein sequence ID" value="KAI1880321.1"/>
    <property type="molecule type" value="Genomic_DNA"/>
</dbReference>
<evidence type="ECO:0000313" key="3">
    <source>
        <dbReference type="Proteomes" id="UP000829685"/>
    </source>
</evidence>
<sequence length="360" mass="39748">MDSPPAYREFEAPATSVGGVMRSNTAAPRLPQVVILPQRRPKQRQRGFVRAYAPDLIFCGIDQATFLAFIDGLNAAVSSNPFGGSLNAAGQVIGIIPASVASFAPITGMSLQIAAEIYNETQARISQNSYLRKMNDELFRPRGLYCLIMAYDTNSRHGGVRGDAHCNTDNLIPEETNQVQDIMCRFRSTDGAAGDANFPASAALIYCEPKDPVSEEHSEGAEDSAASSSAKGGMRSIAGKLAKVAAAYDAREDLKSQVKFQRKHPTSLINPLLDPSAELSEKDLRKQQKKEAEQQKKWEKQARKDEKRLRKHPEKEPREHKVRESILYLMIVNMPSVEEMNNARALVGPRQPAAPLEELW</sequence>
<accession>A0A9Q0AVL4</accession>
<feature type="region of interest" description="Disordered" evidence="1">
    <location>
        <begin position="259"/>
        <end position="322"/>
    </location>
</feature>
<feature type="region of interest" description="Disordered" evidence="1">
    <location>
        <begin position="211"/>
        <end position="233"/>
    </location>
</feature>
<dbReference type="Proteomes" id="UP000829685">
    <property type="component" value="Unassembled WGS sequence"/>
</dbReference>
<evidence type="ECO:0000313" key="2">
    <source>
        <dbReference type="EMBL" id="KAI1880321.1"/>
    </source>
</evidence>
<dbReference type="PANTHER" id="PTHR38887">
    <property type="entry name" value="CHROMOSOME 21, WHOLE GENOME SHOTGUN SEQUENCE"/>
    <property type="match status" value="1"/>
</dbReference>
<reference evidence="2" key="1">
    <citation type="submission" date="2021-03" db="EMBL/GenBank/DDBJ databases">
        <title>Revisited historic fungal species revealed as producer of novel bioactive compounds through whole genome sequencing and comparative genomics.</title>
        <authorList>
            <person name="Vignolle G.A."/>
            <person name="Hochenegger N."/>
            <person name="Mach R.L."/>
            <person name="Mach-Aigner A.R."/>
            <person name="Javad Rahimi M."/>
            <person name="Salim K.A."/>
            <person name="Chan C.M."/>
            <person name="Lim L.B.L."/>
            <person name="Cai F."/>
            <person name="Druzhinina I.S."/>
            <person name="U'Ren J.M."/>
            <person name="Derntl C."/>
        </authorList>
    </citation>
    <scope>NUCLEOTIDE SEQUENCE</scope>
    <source>
        <strain evidence="2">TUCIM 5799</strain>
    </source>
</reference>
<keyword evidence="3" id="KW-1185">Reference proteome</keyword>
<feature type="compositionally biased region" description="Basic and acidic residues" evidence="1">
    <location>
        <begin position="211"/>
        <end position="220"/>
    </location>
</feature>
<name>A0A9Q0AVL4_9PEZI</name>
<dbReference type="PANTHER" id="PTHR38887:SF1">
    <property type="entry name" value="RAS MODIFICATION PROTEIN ERF4"/>
    <property type="match status" value="1"/>
</dbReference>
<dbReference type="InterPro" id="IPR053221">
    <property type="entry name" value="Burnettramic_acid_biosynth"/>
</dbReference>
<dbReference type="AlphaFoldDB" id="A0A9Q0AVL4"/>
<proteinExistence type="predicted"/>
<evidence type="ECO:0000256" key="1">
    <source>
        <dbReference type="SAM" id="MobiDB-lite"/>
    </source>
</evidence>
<gene>
    <name evidence="2" type="ORF">JX265_001942</name>
</gene>
<feature type="compositionally biased region" description="Basic and acidic residues" evidence="1">
    <location>
        <begin position="279"/>
        <end position="322"/>
    </location>
</feature>
<organism evidence="2 3">
    <name type="scientific">Neoarthrinium moseri</name>
    <dbReference type="NCBI Taxonomy" id="1658444"/>
    <lineage>
        <taxon>Eukaryota</taxon>
        <taxon>Fungi</taxon>
        <taxon>Dikarya</taxon>
        <taxon>Ascomycota</taxon>
        <taxon>Pezizomycotina</taxon>
        <taxon>Sordariomycetes</taxon>
        <taxon>Xylariomycetidae</taxon>
        <taxon>Amphisphaeriales</taxon>
        <taxon>Apiosporaceae</taxon>
        <taxon>Neoarthrinium</taxon>
    </lineage>
</organism>